<evidence type="ECO:0000313" key="4">
    <source>
        <dbReference type="EMBL" id="ORX88757.1"/>
    </source>
</evidence>
<dbReference type="InterPro" id="IPR009003">
    <property type="entry name" value="Peptidase_S1_PA"/>
</dbReference>
<keyword evidence="4" id="KW-0645">Protease</keyword>
<feature type="chain" id="PRO_5013231546" evidence="2">
    <location>
        <begin position="22"/>
        <end position="284"/>
    </location>
</feature>
<dbReference type="PROSITE" id="PS50240">
    <property type="entry name" value="TRYPSIN_DOM"/>
    <property type="match status" value="1"/>
</dbReference>
<accession>A0A1Y1XSL5</accession>
<evidence type="ECO:0000256" key="1">
    <source>
        <dbReference type="ARBA" id="ARBA00023157"/>
    </source>
</evidence>
<gene>
    <name evidence="4" type="ORF">K493DRAFT_75585</name>
</gene>
<dbReference type="GO" id="GO:0006508">
    <property type="term" value="P:proteolysis"/>
    <property type="evidence" value="ECO:0007669"/>
    <property type="project" value="UniProtKB-KW"/>
</dbReference>
<dbReference type="Proteomes" id="UP000193498">
    <property type="component" value="Unassembled WGS sequence"/>
</dbReference>
<dbReference type="InParanoid" id="A0A1Y1XSL5"/>
<organism evidence="4 5">
    <name type="scientific">Basidiobolus meristosporus CBS 931.73</name>
    <dbReference type="NCBI Taxonomy" id="1314790"/>
    <lineage>
        <taxon>Eukaryota</taxon>
        <taxon>Fungi</taxon>
        <taxon>Fungi incertae sedis</taxon>
        <taxon>Zoopagomycota</taxon>
        <taxon>Entomophthoromycotina</taxon>
        <taxon>Basidiobolomycetes</taxon>
        <taxon>Basidiobolales</taxon>
        <taxon>Basidiobolaceae</taxon>
        <taxon>Basidiobolus</taxon>
    </lineage>
</organism>
<dbReference type="OrthoDB" id="6380398at2759"/>
<dbReference type="AlphaFoldDB" id="A0A1Y1XSL5"/>
<evidence type="ECO:0000259" key="3">
    <source>
        <dbReference type="PROSITE" id="PS50240"/>
    </source>
</evidence>
<protein>
    <submittedName>
        <fullName evidence="4">Trypsin-like serine protease</fullName>
    </submittedName>
</protein>
<dbReference type="SMART" id="SM00020">
    <property type="entry name" value="Tryp_SPc"/>
    <property type="match status" value="1"/>
</dbReference>
<dbReference type="PANTHER" id="PTHR24250">
    <property type="entry name" value="CHYMOTRYPSIN-RELATED"/>
    <property type="match status" value="1"/>
</dbReference>
<dbReference type="InterPro" id="IPR043504">
    <property type="entry name" value="Peptidase_S1_PA_chymotrypsin"/>
</dbReference>
<dbReference type="Gene3D" id="2.40.10.10">
    <property type="entry name" value="Trypsin-like serine proteases"/>
    <property type="match status" value="1"/>
</dbReference>
<dbReference type="EMBL" id="MCFE01000501">
    <property type="protein sequence ID" value="ORX88757.1"/>
    <property type="molecule type" value="Genomic_DNA"/>
</dbReference>
<dbReference type="STRING" id="1314790.A0A1Y1XSL5"/>
<evidence type="ECO:0000256" key="2">
    <source>
        <dbReference type="SAM" id="SignalP"/>
    </source>
</evidence>
<dbReference type="InterPro" id="IPR001254">
    <property type="entry name" value="Trypsin_dom"/>
</dbReference>
<keyword evidence="1" id="KW-1015">Disulfide bond</keyword>
<reference evidence="4 5" key="1">
    <citation type="submission" date="2016-07" db="EMBL/GenBank/DDBJ databases">
        <title>Pervasive Adenine N6-methylation of Active Genes in Fungi.</title>
        <authorList>
            <consortium name="DOE Joint Genome Institute"/>
            <person name="Mondo S.J."/>
            <person name="Dannebaum R.O."/>
            <person name="Kuo R.C."/>
            <person name="Labutti K."/>
            <person name="Haridas S."/>
            <person name="Kuo A."/>
            <person name="Salamov A."/>
            <person name="Ahrendt S.R."/>
            <person name="Lipzen A."/>
            <person name="Sullivan W."/>
            <person name="Andreopoulos W.B."/>
            <person name="Clum A."/>
            <person name="Lindquist E."/>
            <person name="Daum C."/>
            <person name="Ramamoorthy G.K."/>
            <person name="Gryganskyi A."/>
            <person name="Culley D."/>
            <person name="Magnuson J.K."/>
            <person name="James T.Y."/>
            <person name="O'Malley M.A."/>
            <person name="Stajich J.E."/>
            <person name="Spatafora J.W."/>
            <person name="Visel A."/>
            <person name="Grigoriev I.V."/>
        </authorList>
    </citation>
    <scope>NUCLEOTIDE SEQUENCE [LARGE SCALE GENOMIC DNA]</scope>
    <source>
        <strain evidence="4 5">CBS 931.73</strain>
    </source>
</reference>
<feature type="domain" description="Peptidase S1" evidence="3">
    <location>
        <begin position="15"/>
        <end position="248"/>
    </location>
</feature>
<keyword evidence="4" id="KW-0378">Hydrolase</keyword>
<name>A0A1Y1XSL5_9FUNG</name>
<sequence length="284" mass="31203">MLKPFLTSLLSLTAVFGNSLSAPEYDTLLVSDHELPFMANVFIISIGTCNGAILSDRWIVASANCLTGQILDYDSPIVVSPTSYLVVVGTNSRAGEVSHAVQRIVFDQENGGIALIELKKHLAFNHNIQPISIGSDPPTSGMEVYSAGWIPTLRKAKMSIASPTGCENHYPERFQDQYFCVRGMLCLPEVGGPLYTREGDEYRLVGLKTNSTVLQKPETDCLQTAKGNFTSLFTHLGHRIEYIQQVTGLNRNYLLGYTKVSQACTVTYTSFSFVLSLVLVLVYS</sequence>
<dbReference type="SUPFAM" id="SSF50494">
    <property type="entry name" value="Trypsin-like serine proteases"/>
    <property type="match status" value="1"/>
</dbReference>
<evidence type="ECO:0000313" key="5">
    <source>
        <dbReference type="Proteomes" id="UP000193498"/>
    </source>
</evidence>
<keyword evidence="2" id="KW-0732">Signal</keyword>
<keyword evidence="5" id="KW-1185">Reference proteome</keyword>
<dbReference type="GO" id="GO:0004252">
    <property type="term" value="F:serine-type endopeptidase activity"/>
    <property type="evidence" value="ECO:0007669"/>
    <property type="project" value="InterPro"/>
</dbReference>
<dbReference type="Pfam" id="PF00089">
    <property type="entry name" value="Trypsin"/>
    <property type="match status" value="1"/>
</dbReference>
<proteinExistence type="predicted"/>
<feature type="signal peptide" evidence="2">
    <location>
        <begin position="1"/>
        <end position="21"/>
    </location>
</feature>
<comment type="caution">
    <text evidence="4">The sequence shown here is derived from an EMBL/GenBank/DDBJ whole genome shotgun (WGS) entry which is preliminary data.</text>
</comment>